<dbReference type="InterPro" id="IPR049849">
    <property type="entry name" value="LPFR_strepto"/>
</dbReference>
<dbReference type="NCBIfam" id="NF040918">
    <property type="entry name" value="LPFR_fam"/>
    <property type="match status" value="1"/>
</dbReference>
<accession>A0ABW2CCZ0</accession>
<sequence length="48" mass="5387">MRRITAALRSIIATIVNVVTLPFRVLLQLLTPSGRAGRRTSRRTRRAA</sequence>
<dbReference type="Proteomes" id="UP001596380">
    <property type="component" value="Unassembled WGS sequence"/>
</dbReference>
<keyword evidence="2" id="KW-1185">Reference proteome</keyword>
<protein>
    <submittedName>
        <fullName evidence="1">LPFR motif small protein</fullName>
    </submittedName>
</protein>
<reference evidence="2" key="1">
    <citation type="journal article" date="2019" name="Int. J. Syst. Evol. Microbiol.">
        <title>The Global Catalogue of Microorganisms (GCM) 10K type strain sequencing project: providing services to taxonomists for standard genome sequencing and annotation.</title>
        <authorList>
            <consortium name="The Broad Institute Genomics Platform"/>
            <consortium name="The Broad Institute Genome Sequencing Center for Infectious Disease"/>
            <person name="Wu L."/>
            <person name="Ma J."/>
        </authorList>
    </citation>
    <scope>NUCLEOTIDE SEQUENCE [LARGE SCALE GENOMIC DNA]</scope>
    <source>
        <strain evidence="2">JCM 3369</strain>
    </source>
</reference>
<proteinExistence type="predicted"/>
<comment type="caution">
    <text evidence="1">The sequence shown here is derived from an EMBL/GenBank/DDBJ whole genome shotgun (WGS) entry which is preliminary data.</text>
</comment>
<organism evidence="1 2">
    <name type="scientific">Actinomadura yumaensis</name>
    <dbReference type="NCBI Taxonomy" id="111807"/>
    <lineage>
        <taxon>Bacteria</taxon>
        <taxon>Bacillati</taxon>
        <taxon>Actinomycetota</taxon>
        <taxon>Actinomycetes</taxon>
        <taxon>Streptosporangiales</taxon>
        <taxon>Thermomonosporaceae</taxon>
        <taxon>Actinomadura</taxon>
    </lineage>
</organism>
<gene>
    <name evidence="1" type="ORF">ACFQKB_07085</name>
</gene>
<dbReference type="RefSeq" id="WP_164717196.1">
    <property type="nucleotide sequence ID" value="NZ_JBHSXE010000001.1"/>
</dbReference>
<evidence type="ECO:0000313" key="2">
    <source>
        <dbReference type="Proteomes" id="UP001596380"/>
    </source>
</evidence>
<evidence type="ECO:0000313" key="1">
    <source>
        <dbReference type="EMBL" id="MFC6879529.1"/>
    </source>
</evidence>
<dbReference type="EMBL" id="JBHSXS010000003">
    <property type="protein sequence ID" value="MFC6879529.1"/>
    <property type="molecule type" value="Genomic_DNA"/>
</dbReference>
<name>A0ABW2CCZ0_9ACTN</name>